<feature type="domain" description="DUF4352" evidence="3">
    <location>
        <begin position="43"/>
        <end position="149"/>
    </location>
</feature>
<proteinExistence type="predicted"/>
<name>A0A0A3JAH1_9BACL</name>
<evidence type="ECO:0000313" key="5">
    <source>
        <dbReference type="Proteomes" id="UP000030595"/>
    </source>
</evidence>
<organism evidence="4 5">
    <name type="scientific">Ureibacillus massiliensis 4400831 = CIP 108448 = CCUG 49529</name>
    <dbReference type="NCBI Taxonomy" id="1211035"/>
    <lineage>
        <taxon>Bacteria</taxon>
        <taxon>Bacillati</taxon>
        <taxon>Bacillota</taxon>
        <taxon>Bacilli</taxon>
        <taxon>Bacillales</taxon>
        <taxon>Caryophanaceae</taxon>
        <taxon>Ureibacillus</taxon>
    </lineage>
</organism>
<comment type="caution">
    <text evidence="4">The sequence shown here is derived from an EMBL/GenBank/DDBJ whole genome shotgun (WGS) entry which is preliminary data.</text>
</comment>
<reference evidence="4 5" key="1">
    <citation type="submission" date="2014-02" db="EMBL/GenBank/DDBJ databases">
        <title>Draft genome sequence of Lysinibacillus massiliensis CCUG 49529.</title>
        <authorList>
            <person name="Zhang F."/>
            <person name="Wang G."/>
            <person name="Zhang L."/>
        </authorList>
    </citation>
    <scope>NUCLEOTIDE SEQUENCE [LARGE SCALE GENOMIC DNA]</scope>
    <source>
        <strain evidence="4 5">CCUG 49529</strain>
    </source>
</reference>
<dbReference type="Proteomes" id="UP000030595">
    <property type="component" value="Unassembled WGS sequence"/>
</dbReference>
<protein>
    <recommendedName>
        <fullName evidence="3">DUF4352 domain-containing protein</fullName>
    </recommendedName>
</protein>
<evidence type="ECO:0000313" key="4">
    <source>
        <dbReference type="EMBL" id="KGR84032.1"/>
    </source>
</evidence>
<accession>A0A0A3JAH1</accession>
<feature type="chain" id="PRO_5002014496" description="DUF4352 domain-containing protein" evidence="2">
    <location>
        <begin position="23"/>
        <end position="171"/>
    </location>
</feature>
<dbReference type="EMBL" id="JPVQ01000085">
    <property type="protein sequence ID" value="KGR84032.1"/>
    <property type="molecule type" value="Genomic_DNA"/>
</dbReference>
<gene>
    <name evidence="4" type="ORF">CD30_19370</name>
</gene>
<dbReference type="Gene3D" id="2.60.40.1240">
    <property type="match status" value="1"/>
</dbReference>
<feature type="signal peptide" evidence="2">
    <location>
        <begin position="1"/>
        <end position="22"/>
    </location>
</feature>
<dbReference type="InterPro" id="IPR029050">
    <property type="entry name" value="Immunoprotect_excell_Ig-like"/>
</dbReference>
<dbReference type="InterPro" id="IPR029051">
    <property type="entry name" value="DUF4352"/>
</dbReference>
<dbReference type="RefSeq" id="WP_036180531.1">
    <property type="nucleotide sequence ID" value="NZ_AVCZ01000085.1"/>
</dbReference>
<dbReference type="Pfam" id="PF11611">
    <property type="entry name" value="DUF4352"/>
    <property type="match status" value="1"/>
</dbReference>
<keyword evidence="1 2" id="KW-0732">Signal</keyword>
<evidence type="ECO:0000259" key="3">
    <source>
        <dbReference type="Pfam" id="PF11611"/>
    </source>
</evidence>
<sequence>MKKIFIGALFLSLFLVACNANTGPQEYSYSFGDEVEFQTHTIIGDKVNDTYKLKVSNYRVEQNIAEWDQLNEEKEYVALDLVIENIGNEDSNPYTFGSANFKFYDNNGMEINSFALQEAVVEQFEYAALRPGGKNEGTIFWQIDKGEAEKITEIVISEGGKTGDTFVIKLN</sequence>
<evidence type="ECO:0000256" key="1">
    <source>
        <dbReference type="ARBA" id="ARBA00022729"/>
    </source>
</evidence>
<dbReference type="AlphaFoldDB" id="A0A0A3JAH1"/>
<dbReference type="OrthoDB" id="2991590at2"/>
<dbReference type="PROSITE" id="PS51257">
    <property type="entry name" value="PROKAR_LIPOPROTEIN"/>
    <property type="match status" value="1"/>
</dbReference>
<keyword evidence="5" id="KW-1185">Reference proteome</keyword>
<evidence type="ECO:0000256" key="2">
    <source>
        <dbReference type="SAM" id="SignalP"/>
    </source>
</evidence>